<proteinExistence type="predicted"/>
<accession>A0ABY6FYG1</accession>
<dbReference type="Proteomes" id="UP001164305">
    <property type="component" value="Chromosome"/>
</dbReference>
<sequence length="68" mass="7531">MNEQTFTTKQDAIEQLILPALEVPGVSTVADYDVDAIADEVLGDYEQGYAQQVDTDAFWEIVAKHENA</sequence>
<dbReference type="EMBL" id="CP107020">
    <property type="protein sequence ID" value="UYG15744.1"/>
    <property type="molecule type" value="Genomic_DNA"/>
</dbReference>
<organism evidence="1 2">
    <name type="scientific">Brachybacterium huguangmaarense</name>
    <dbReference type="NCBI Taxonomy" id="1652028"/>
    <lineage>
        <taxon>Bacteria</taxon>
        <taxon>Bacillati</taxon>
        <taxon>Actinomycetota</taxon>
        <taxon>Actinomycetes</taxon>
        <taxon>Micrococcales</taxon>
        <taxon>Dermabacteraceae</taxon>
        <taxon>Brachybacterium</taxon>
    </lineage>
</organism>
<reference evidence="1" key="1">
    <citation type="submission" date="2022-10" db="EMBL/GenBank/DDBJ databases">
        <title>Whole-Genome Sequencing of Brachybacterium huguangmaarense BRM-3, Isolated from Betula schmidtii.</title>
        <authorList>
            <person name="Haam D."/>
        </authorList>
    </citation>
    <scope>NUCLEOTIDE SEQUENCE</scope>
    <source>
        <strain evidence="1">BRM-3</strain>
    </source>
</reference>
<keyword evidence="2" id="KW-1185">Reference proteome</keyword>
<dbReference type="RefSeq" id="WP_263592958.1">
    <property type="nucleotide sequence ID" value="NZ_CP107020.1"/>
</dbReference>
<gene>
    <name evidence="1" type="ORF">BRM3_08810</name>
</gene>
<evidence type="ECO:0000313" key="1">
    <source>
        <dbReference type="EMBL" id="UYG15744.1"/>
    </source>
</evidence>
<name>A0ABY6FYG1_9MICO</name>
<evidence type="ECO:0000313" key="2">
    <source>
        <dbReference type="Proteomes" id="UP001164305"/>
    </source>
</evidence>
<protein>
    <submittedName>
        <fullName evidence="1">Uncharacterized protein</fullName>
    </submittedName>
</protein>